<name>A0AAN7CID8_9PEZI</name>
<dbReference type="Proteomes" id="UP001303760">
    <property type="component" value="Unassembled WGS sequence"/>
</dbReference>
<reference evidence="2" key="2">
    <citation type="submission" date="2023-05" db="EMBL/GenBank/DDBJ databases">
        <authorList>
            <consortium name="Lawrence Berkeley National Laboratory"/>
            <person name="Steindorff A."/>
            <person name="Hensen N."/>
            <person name="Bonometti L."/>
            <person name="Westerberg I."/>
            <person name="Brannstrom I.O."/>
            <person name="Guillou S."/>
            <person name="Cros-Aarteil S."/>
            <person name="Calhoun S."/>
            <person name="Haridas S."/>
            <person name="Kuo A."/>
            <person name="Mondo S."/>
            <person name="Pangilinan J."/>
            <person name="Riley R."/>
            <person name="Labutti K."/>
            <person name="Andreopoulos B."/>
            <person name="Lipzen A."/>
            <person name="Chen C."/>
            <person name="Yanf M."/>
            <person name="Daum C."/>
            <person name="Ng V."/>
            <person name="Clum A."/>
            <person name="Ohm R."/>
            <person name="Martin F."/>
            <person name="Silar P."/>
            <person name="Natvig D."/>
            <person name="Lalanne C."/>
            <person name="Gautier V."/>
            <person name="Ament-Velasquez S.L."/>
            <person name="Kruys A."/>
            <person name="Hutchinson M.I."/>
            <person name="Powell A.J."/>
            <person name="Barry K."/>
            <person name="Miller A.N."/>
            <person name="Grigoriev I.V."/>
            <person name="Debuchy R."/>
            <person name="Gladieux P."/>
            <person name="Thoren M.H."/>
            <person name="Johannesson H."/>
        </authorList>
    </citation>
    <scope>NUCLEOTIDE SEQUENCE</scope>
    <source>
        <strain evidence="2">CBS 532.94</strain>
    </source>
</reference>
<proteinExistence type="predicted"/>
<evidence type="ECO:0000256" key="1">
    <source>
        <dbReference type="SAM" id="MobiDB-lite"/>
    </source>
</evidence>
<feature type="region of interest" description="Disordered" evidence="1">
    <location>
        <begin position="1"/>
        <end position="78"/>
    </location>
</feature>
<feature type="region of interest" description="Disordered" evidence="1">
    <location>
        <begin position="182"/>
        <end position="223"/>
    </location>
</feature>
<sequence length="464" mass="51699">MFTTQQKRHNHGLRSSTPSPPRADKTPARPTNSSTPVEIPVRPKPRDTAHPQKAHRSHGDRKTHPSVRRSRDVHSPDAIPPSVAALLAITSIPPPKGARSVRQTRAEKRMTVESIIERAQESEKELSLKLSRDPMDILLMAPEDLEADDTSTCDSGPGSFLSARTVSLESMPSLSNSFTTATLSSFESPWTPPRRRKIQPTRRSLEPVSSPPGELENHPLSSPEVKVDELDFRVFGSKCETPDKKSSRLPLRPLKSAFKSNLTASLRALRQAARSFSNLNFSSIPPEDFLTRSILTIDPQVPYTDERRPPPLEEEPTAALRRYLNPTTTARLEKPRTVSSAPALRSFTASIQMQTYKVHRARSASSEDRGPYPSVEPSSTPQSETSQAKPVAEYPMPGPRQREMRENPDFIRIAVMEMAMRKSGKLDSKRPGRARWALPPRKPNTRPYVIGPDGVPARWVSVTH</sequence>
<feature type="region of interest" description="Disordered" evidence="1">
    <location>
        <begin position="422"/>
        <end position="454"/>
    </location>
</feature>
<dbReference type="PANTHER" id="PTHR42051:SF1">
    <property type="entry name" value="MEIOTICALLY UP-REGULATED PROTEIN PB1A10.08"/>
    <property type="match status" value="1"/>
</dbReference>
<feature type="compositionally biased region" description="Basic residues" evidence="1">
    <location>
        <begin position="52"/>
        <end position="68"/>
    </location>
</feature>
<evidence type="ECO:0000313" key="2">
    <source>
        <dbReference type="EMBL" id="KAK4241887.1"/>
    </source>
</evidence>
<dbReference type="InterPro" id="IPR034443">
    <property type="entry name" value="PB1A10.08"/>
</dbReference>
<organism evidence="2 3">
    <name type="scientific">Achaetomium macrosporum</name>
    <dbReference type="NCBI Taxonomy" id="79813"/>
    <lineage>
        <taxon>Eukaryota</taxon>
        <taxon>Fungi</taxon>
        <taxon>Dikarya</taxon>
        <taxon>Ascomycota</taxon>
        <taxon>Pezizomycotina</taxon>
        <taxon>Sordariomycetes</taxon>
        <taxon>Sordariomycetidae</taxon>
        <taxon>Sordariales</taxon>
        <taxon>Chaetomiaceae</taxon>
        <taxon>Achaetomium</taxon>
    </lineage>
</organism>
<dbReference type="PANTHER" id="PTHR42051">
    <property type="entry name" value="MEIOTICALLY UP-REGULATED PROTEIN PB1A10.08"/>
    <property type="match status" value="1"/>
</dbReference>
<accession>A0AAN7CID8</accession>
<comment type="caution">
    <text evidence="2">The sequence shown here is derived from an EMBL/GenBank/DDBJ whole genome shotgun (WGS) entry which is preliminary data.</text>
</comment>
<reference evidence="2" key="1">
    <citation type="journal article" date="2023" name="Mol. Phylogenet. Evol.">
        <title>Genome-scale phylogeny and comparative genomics of the fungal order Sordariales.</title>
        <authorList>
            <person name="Hensen N."/>
            <person name="Bonometti L."/>
            <person name="Westerberg I."/>
            <person name="Brannstrom I.O."/>
            <person name="Guillou S."/>
            <person name="Cros-Aarteil S."/>
            <person name="Calhoun S."/>
            <person name="Haridas S."/>
            <person name="Kuo A."/>
            <person name="Mondo S."/>
            <person name="Pangilinan J."/>
            <person name="Riley R."/>
            <person name="LaButti K."/>
            <person name="Andreopoulos B."/>
            <person name="Lipzen A."/>
            <person name="Chen C."/>
            <person name="Yan M."/>
            <person name="Daum C."/>
            <person name="Ng V."/>
            <person name="Clum A."/>
            <person name="Steindorff A."/>
            <person name="Ohm R.A."/>
            <person name="Martin F."/>
            <person name="Silar P."/>
            <person name="Natvig D.O."/>
            <person name="Lalanne C."/>
            <person name="Gautier V."/>
            <person name="Ament-Velasquez S.L."/>
            <person name="Kruys A."/>
            <person name="Hutchinson M.I."/>
            <person name="Powell A.J."/>
            <person name="Barry K."/>
            <person name="Miller A.N."/>
            <person name="Grigoriev I.V."/>
            <person name="Debuchy R."/>
            <person name="Gladieux P."/>
            <person name="Hiltunen Thoren M."/>
            <person name="Johannesson H."/>
        </authorList>
    </citation>
    <scope>NUCLEOTIDE SEQUENCE</scope>
    <source>
        <strain evidence="2">CBS 532.94</strain>
    </source>
</reference>
<feature type="compositionally biased region" description="Basic residues" evidence="1">
    <location>
        <begin position="1"/>
        <end position="12"/>
    </location>
</feature>
<dbReference type="EMBL" id="MU860015">
    <property type="protein sequence ID" value="KAK4241887.1"/>
    <property type="molecule type" value="Genomic_DNA"/>
</dbReference>
<keyword evidence="3" id="KW-1185">Reference proteome</keyword>
<feature type="region of interest" description="Disordered" evidence="1">
    <location>
        <begin position="358"/>
        <end position="403"/>
    </location>
</feature>
<protein>
    <submittedName>
        <fullName evidence="2">Uncharacterized protein</fullName>
    </submittedName>
</protein>
<dbReference type="AlphaFoldDB" id="A0AAN7CID8"/>
<gene>
    <name evidence="2" type="ORF">C8A03DRAFT_29916</name>
</gene>
<feature type="compositionally biased region" description="Polar residues" evidence="1">
    <location>
        <begin position="376"/>
        <end position="388"/>
    </location>
</feature>
<evidence type="ECO:0000313" key="3">
    <source>
        <dbReference type="Proteomes" id="UP001303760"/>
    </source>
</evidence>